<keyword evidence="3" id="KW-1185">Reference proteome</keyword>
<reference evidence="2 3" key="1">
    <citation type="submission" date="2008-09" db="EMBL/GenBank/DDBJ databases">
        <authorList>
            <person name="Tantoco A.T."/>
            <person name="Edgar R.H."/>
            <person name="Ko C."/>
            <person name="Chambers R.A."/>
            <person name="Jacobs-Sera D."/>
            <person name="Hendrix R.W."/>
            <person name="Hatfull G.F."/>
        </authorList>
    </citation>
    <scope>NUCLEOTIDE SEQUENCE [LARGE SCALE GENOMIC DNA]</scope>
</reference>
<feature type="region of interest" description="Disordered" evidence="1">
    <location>
        <begin position="1"/>
        <end position="37"/>
    </location>
</feature>
<dbReference type="EMBL" id="FJ174691">
    <property type="protein sequence ID" value="ACI12417.1"/>
    <property type="molecule type" value="Genomic_DNA"/>
</dbReference>
<accession>B5U4X1</accession>
<name>B5U4X1_9CAUD</name>
<evidence type="ECO:0000313" key="2">
    <source>
        <dbReference type="EMBL" id="ACI12417.1"/>
    </source>
</evidence>
<evidence type="ECO:0000313" key="3">
    <source>
        <dbReference type="Proteomes" id="UP000002183"/>
    </source>
</evidence>
<organism evidence="2 3">
    <name type="scientific">Mycobacterium phage Konstantine</name>
    <dbReference type="NCBI Taxonomy" id="563121"/>
    <lineage>
        <taxon>Viruses</taxon>
        <taxon>Duplodnaviria</taxon>
        <taxon>Heunggongvirae</taxon>
        <taxon>Uroviricota</taxon>
        <taxon>Caudoviricetes</taxon>
        <taxon>Konstantinevirus</taxon>
        <taxon>Konstantinevirus konstantine</taxon>
    </lineage>
</organism>
<gene>
    <name evidence="2" type="primary">1</name>
    <name evidence="2" type="ORF">KONSTANTINE_1</name>
</gene>
<dbReference type="Proteomes" id="UP000002183">
    <property type="component" value="Segment"/>
</dbReference>
<dbReference type="KEGG" id="vg:6940798"/>
<feature type="region of interest" description="Disordered" evidence="1">
    <location>
        <begin position="57"/>
        <end position="115"/>
    </location>
</feature>
<dbReference type="GeneID" id="6940798"/>
<sequence length="115" mass="12843">MMKRMTLPLQPGRPGRSEFGFGKGHFPHPESDYQSHRSELAVPVGEDQMVQIRQFIADRRTDPTDATSGGYDDMLFEKGNPDTFGPQPKLVQEAARVPSGQSPQPVFRTGVTREE</sequence>
<dbReference type="RefSeq" id="YP_002242058.1">
    <property type="nucleotide sequence ID" value="NC_011292.1"/>
</dbReference>
<proteinExistence type="predicted"/>
<protein>
    <submittedName>
        <fullName evidence="2">Uncharacterized protein</fullName>
    </submittedName>
</protein>
<evidence type="ECO:0000256" key="1">
    <source>
        <dbReference type="SAM" id="MobiDB-lite"/>
    </source>
</evidence>
<feature type="compositionally biased region" description="Basic and acidic residues" evidence="1">
    <location>
        <begin position="27"/>
        <end position="37"/>
    </location>
</feature>